<dbReference type="Proteomes" id="UP000269591">
    <property type="component" value="Unassembled WGS sequence"/>
</dbReference>
<sequence>MRTIKIVSRIAVAACTACFAALLLASCGSVQQQTDAAQLNREYMSSVNRISNEASEDLATFSQAASQGDLAAMRIAADDAAETLGKISDLTAPDALKEVHEEYKAGVSDLSTALEQYIELYSSVANGTSSTDSAEQSGESSANTEFDEAALAEVQETYQSGIDHLSKADSMVAEIAGANQSGQNTQGGQAAQSIQNATGDQQQNGDQTQGDGQSSDGGAQDSQA</sequence>
<keyword evidence="2" id="KW-0732">Signal</keyword>
<dbReference type="OrthoDB" id="3176929at2"/>
<protein>
    <recommendedName>
        <fullName evidence="5">Lipoprotein</fullName>
    </recommendedName>
</protein>
<dbReference type="PROSITE" id="PS51257">
    <property type="entry name" value="PROKAR_LIPOPROTEIN"/>
    <property type="match status" value="1"/>
</dbReference>
<dbReference type="RefSeq" id="WP_123207834.1">
    <property type="nucleotide sequence ID" value="NZ_JBHTHO010000004.1"/>
</dbReference>
<proteinExistence type="predicted"/>
<reference evidence="4" key="1">
    <citation type="submission" date="2018-05" db="EMBL/GenBank/DDBJ databases">
        <title>Genome Sequencing of selected type strains of the family Eggerthellaceae.</title>
        <authorList>
            <person name="Danylec N."/>
            <person name="Stoll D.A."/>
            <person name="Doetsch A."/>
            <person name="Huch M."/>
        </authorList>
    </citation>
    <scope>NUCLEOTIDE SEQUENCE [LARGE SCALE GENOMIC DNA]</scope>
    <source>
        <strain evidence="4">DSM 24851</strain>
    </source>
</reference>
<evidence type="ECO:0008006" key="5">
    <source>
        <dbReference type="Google" id="ProtNLM"/>
    </source>
</evidence>
<feature type="region of interest" description="Disordered" evidence="1">
    <location>
        <begin position="176"/>
        <end position="224"/>
    </location>
</feature>
<comment type="caution">
    <text evidence="3">The sequence shown here is derived from an EMBL/GenBank/DDBJ whole genome shotgun (WGS) entry which is preliminary data.</text>
</comment>
<gene>
    <name evidence="3" type="ORF">DMP06_00775</name>
</gene>
<name>A0A3N0B4C6_9ACTN</name>
<feature type="compositionally biased region" description="Low complexity" evidence="1">
    <location>
        <begin position="195"/>
        <end position="224"/>
    </location>
</feature>
<feature type="chain" id="PRO_5038591062" description="Lipoprotein" evidence="2">
    <location>
        <begin position="21"/>
        <end position="224"/>
    </location>
</feature>
<evidence type="ECO:0000313" key="3">
    <source>
        <dbReference type="EMBL" id="RNL41973.1"/>
    </source>
</evidence>
<keyword evidence="4" id="KW-1185">Reference proteome</keyword>
<evidence type="ECO:0000313" key="4">
    <source>
        <dbReference type="Proteomes" id="UP000269591"/>
    </source>
</evidence>
<feature type="signal peptide" evidence="2">
    <location>
        <begin position="1"/>
        <end position="20"/>
    </location>
</feature>
<dbReference type="EMBL" id="QIBX01000001">
    <property type="protein sequence ID" value="RNL41973.1"/>
    <property type="molecule type" value="Genomic_DNA"/>
</dbReference>
<feature type="compositionally biased region" description="Polar residues" evidence="1">
    <location>
        <begin position="178"/>
        <end position="194"/>
    </location>
</feature>
<accession>A0A3N0B4C6</accession>
<evidence type="ECO:0000256" key="1">
    <source>
        <dbReference type="SAM" id="MobiDB-lite"/>
    </source>
</evidence>
<organism evidence="3 4">
    <name type="scientific">Slackia equolifaciens</name>
    <dbReference type="NCBI Taxonomy" id="498718"/>
    <lineage>
        <taxon>Bacteria</taxon>
        <taxon>Bacillati</taxon>
        <taxon>Actinomycetota</taxon>
        <taxon>Coriobacteriia</taxon>
        <taxon>Eggerthellales</taxon>
        <taxon>Eggerthellaceae</taxon>
        <taxon>Slackia</taxon>
    </lineage>
</organism>
<dbReference type="AlphaFoldDB" id="A0A3N0B4C6"/>
<evidence type="ECO:0000256" key="2">
    <source>
        <dbReference type="SAM" id="SignalP"/>
    </source>
</evidence>